<evidence type="ECO:0000256" key="1">
    <source>
        <dbReference type="ARBA" id="ARBA00023121"/>
    </source>
</evidence>
<feature type="compositionally biased region" description="Low complexity" evidence="4">
    <location>
        <begin position="127"/>
        <end position="153"/>
    </location>
</feature>
<evidence type="ECO:0000256" key="2">
    <source>
        <dbReference type="PROSITE-ProRule" id="PRU00023"/>
    </source>
</evidence>
<accession>A0A3D8QWI2</accession>
<feature type="transmembrane region" description="Helical" evidence="5">
    <location>
        <begin position="967"/>
        <end position="989"/>
    </location>
</feature>
<feature type="region of interest" description="Disordered" evidence="4">
    <location>
        <begin position="24"/>
        <end position="65"/>
    </location>
</feature>
<dbReference type="SUPFAM" id="SSF48403">
    <property type="entry name" value="Ankyrin repeat"/>
    <property type="match status" value="1"/>
</dbReference>
<dbReference type="Gene3D" id="1.25.40.20">
    <property type="entry name" value="Ankyrin repeat-containing domain"/>
    <property type="match status" value="1"/>
</dbReference>
<proteinExistence type="predicted"/>
<keyword evidence="3" id="KW-0175">Coiled coil</keyword>
<feature type="compositionally biased region" description="Low complexity" evidence="4">
    <location>
        <begin position="37"/>
        <end position="50"/>
    </location>
</feature>
<keyword evidence="7" id="KW-1185">Reference proteome</keyword>
<feature type="compositionally biased region" description="Basic and acidic residues" evidence="4">
    <location>
        <begin position="157"/>
        <end position="167"/>
    </location>
</feature>
<keyword evidence="5" id="KW-1133">Transmembrane helix</keyword>
<dbReference type="PROSITE" id="PS50088">
    <property type="entry name" value="ANK_REPEAT"/>
    <property type="match status" value="8"/>
</dbReference>
<evidence type="ECO:0000256" key="5">
    <source>
        <dbReference type="SAM" id="Phobius"/>
    </source>
</evidence>
<feature type="coiled-coil region" evidence="3">
    <location>
        <begin position="229"/>
        <end position="266"/>
    </location>
</feature>
<gene>
    <name evidence="6" type="ORF">BP6252_09685</name>
</gene>
<feature type="repeat" description="ANK" evidence="2">
    <location>
        <begin position="498"/>
        <end position="530"/>
    </location>
</feature>
<feature type="repeat" description="ANK" evidence="2">
    <location>
        <begin position="432"/>
        <end position="464"/>
    </location>
</feature>
<protein>
    <submittedName>
        <fullName evidence="6">Uncharacterized protein</fullName>
    </submittedName>
</protein>
<keyword evidence="5" id="KW-0472">Membrane</keyword>
<keyword evidence="2" id="KW-0040">ANK repeat</keyword>
<feature type="region of interest" description="Disordered" evidence="4">
    <location>
        <begin position="119"/>
        <end position="198"/>
    </location>
</feature>
<dbReference type="OrthoDB" id="9988102at2759"/>
<dbReference type="InterPro" id="IPR002110">
    <property type="entry name" value="Ankyrin_rpt"/>
</dbReference>
<feature type="transmembrane region" description="Helical" evidence="5">
    <location>
        <begin position="996"/>
        <end position="1015"/>
    </location>
</feature>
<comment type="caution">
    <text evidence="6">The sequence shown here is derived from an EMBL/GenBank/DDBJ whole genome shotgun (WGS) entry which is preliminary data.</text>
</comment>
<dbReference type="PANTHER" id="PTHR24119:SF0">
    <property type="entry name" value="ACYL-COA-BINDING DOMAIN-CONTAINING PROTEIN 6"/>
    <property type="match status" value="1"/>
</dbReference>
<keyword evidence="1" id="KW-0446">Lipid-binding</keyword>
<dbReference type="Pfam" id="PF12796">
    <property type="entry name" value="Ank_2"/>
    <property type="match status" value="3"/>
</dbReference>
<reference evidence="6 7" key="1">
    <citation type="journal article" date="2018" name="IMA Fungus">
        <title>IMA Genome-F 9: Draft genome sequence of Annulohypoxylon stygium, Aspergillus mulundensis, Berkeleyomyces basicola (syn. Thielaviopsis basicola), Ceratocystis smalleyi, two Cercospora beticola strains, Coleophoma cylindrospora, Fusarium fracticaudum, Phialophora cf. hyalina, and Morchella septimelata.</title>
        <authorList>
            <person name="Wingfield B.D."/>
            <person name="Bills G.F."/>
            <person name="Dong Y."/>
            <person name="Huang W."/>
            <person name="Nel W.J."/>
            <person name="Swalarsk-Parry B.S."/>
            <person name="Vaghefi N."/>
            <person name="Wilken P.M."/>
            <person name="An Z."/>
            <person name="de Beer Z.W."/>
            <person name="De Vos L."/>
            <person name="Chen L."/>
            <person name="Duong T.A."/>
            <person name="Gao Y."/>
            <person name="Hammerbacher A."/>
            <person name="Kikkert J.R."/>
            <person name="Li Y."/>
            <person name="Li H."/>
            <person name="Li K."/>
            <person name="Li Q."/>
            <person name="Liu X."/>
            <person name="Ma X."/>
            <person name="Naidoo K."/>
            <person name="Pethybridge S.J."/>
            <person name="Sun J."/>
            <person name="Steenkamp E.T."/>
            <person name="van der Nest M.A."/>
            <person name="van Wyk S."/>
            <person name="Wingfield M.J."/>
            <person name="Xiong C."/>
            <person name="Yue Q."/>
            <person name="Zhang X."/>
        </authorList>
    </citation>
    <scope>NUCLEOTIDE SEQUENCE [LARGE SCALE GENOMIC DNA]</scope>
    <source>
        <strain evidence="6 7">BP6252</strain>
    </source>
</reference>
<evidence type="ECO:0000256" key="4">
    <source>
        <dbReference type="SAM" id="MobiDB-lite"/>
    </source>
</evidence>
<dbReference type="GO" id="GO:0000062">
    <property type="term" value="F:fatty-acyl-CoA binding"/>
    <property type="evidence" value="ECO:0007669"/>
    <property type="project" value="TreeGrafter"/>
</dbReference>
<organism evidence="6 7">
    <name type="scientific">Coleophoma cylindrospora</name>
    <dbReference type="NCBI Taxonomy" id="1849047"/>
    <lineage>
        <taxon>Eukaryota</taxon>
        <taxon>Fungi</taxon>
        <taxon>Dikarya</taxon>
        <taxon>Ascomycota</taxon>
        <taxon>Pezizomycotina</taxon>
        <taxon>Leotiomycetes</taxon>
        <taxon>Helotiales</taxon>
        <taxon>Dermateaceae</taxon>
        <taxon>Coleophoma</taxon>
    </lineage>
</organism>
<feature type="repeat" description="ANK" evidence="2">
    <location>
        <begin position="564"/>
        <end position="596"/>
    </location>
</feature>
<feature type="repeat" description="ANK" evidence="2">
    <location>
        <begin position="465"/>
        <end position="497"/>
    </location>
</feature>
<feature type="repeat" description="ANK" evidence="2">
    <location>
        <begin position="531"/>
        <end position="563"/>
    </location>
</feature>
<sequence length="1020" mass="112515">MVLDGMADTVTKAPDKHVRFITNFKGDSAHRSGDSGTGSSDSSQRASTGTVEPISRYDTEQQSRRVRDLQNALAAANERVAKLEEASEEFEELLKAKRRERGKLEESIDELFKENQRLRRMRDEARSQSQSRRWLSSTTLSSSRVPTTTRPLPIFKGDIKRKVDESNTRSPILTLPGDKHTRYTRSSEASSSHHSWDSGIGSSISSQWASLGTTEPISAYADDQQREGVRAIQEVLDLAKDLITELEEENEELKEWSDEGRMLEQTEDELMTRNHSVSKSSLLPLSPLTAQPTSLVSGRLKIFDVYCRNEADGLAVVKLLLEKGAEVDSKDNSGQTPMSWAAIKGYEAVVKLLLEKGAEVDSKDNNSQTSMSWAAINGNQAVVKLLLEKGAEVDSKDKNSQTPMSWAAMGGHEAVVKLLLEKGAEVDSKDKNGQTPMSWTARKGHGAVVKLLLEKGAEVDSKDNSGQTPMSWAAIKGYEAVVKVLLEKGAEVDSKDTDGMTPMSWAATKGYEAVVKLLLEKGAEVDSKDKNGQTPMSWAAMGGHEAVVKLLLEKGAEVDSKDKNGQTLMSWTATKGYEAVVKVLLEKGAEVDSKDTDGMTLLSNAAICGHGANKPSKIEALERSSYIYPTTVYPFVARNVQQEPSNLEGLQTFTPEMRVKENDLLENKQNLIKQILADISPASPNFTSIFPSVFAPRMNGVESEDLRRLEWTCRCGMKSHEYFKELQVGAVATLATELMSSGYITHARISNDPQPRPAVLKIYQRLTNIVGKACNKLRNLSGPVLPYFASKSSTAPISLCTQAQTCRWLHVCLPKSLYATKLEPLHITCDAKQQPSTDATLFNSLRSTYYKQRNWKELLFFRLSRIDFIKFEALPDDLVDGLVPNEVPPPTQTDYDFVPTPPTTIPPISAKHMIHLFQNCHRAPDGSDFYLRRIPKKTIQPLVFDPKRADGNAGWGLNFVEVLDQSLAAKVMFVLSLVLGLGFGISWSVMEKDVSGGFGVAAYIVAVLTLAVVIWQSQAA</sequence>
<dbReference type="SMART" id="SM00248">
    <property type="entry name" value="ANK"/>
    <property type="match status" value="9"/>
</dbReference>
<dbReference type="PROSITE" id="PS50297">
    <property type="entry name" value="ANK_REP_REGION"/>
    <property type="match status" value="8"/>
</dbReference>
<evidence type="ECO:0000313" key="7">
    <source>
        <dbReference type="Proteomes" id="UP000256645"/>
    </source>
</evidence>
<feature type="repeat" description="ANK" evidence="2">
    <location>
        <begin position="399"/>
        <end position="431"/>
    </location>
</feature>
<dbReference type="EMBL" id="PDLM01000011">
    <property type="protein sequence ID" value="RDW66050.1"/>
    <property type="molecule type" value="Genomic_DNA"/>
</dbReference>
<evidence type="ECO:0000256" key="3">
    <source>
        <dbReference type="SAM" id="Coils"/>
    </source>
</evidence>
<feature type="compositionally biased region" description="Basic and acidic residues" evidence="4">
    <location>
        <begin position="55"/>
        <end position="65"/>
    </location>
</feature>
<keyword evidence="5" id="KW-0812">Transmembrane</keyword>
<dbReference type="STRING" id="1849047.A0A3D8QWI2"/>
<dbReference type="AlphaFoldDB" id="A0A3D8QWI2"/>
<dbReference type="PANTHER" id="PTHR24119">
    <property type="entry name" value="ACYL-COA-BINDING DOMAIN-CONTAINING PROTEIN 6"/>
    <property type="match status" value="1"/>
</dbReference>
<name>A0A3D8QWI2_9HELO</name>
<feature type="compositionally biased region" description="Low complexity" evidence="4">
    <location>
        <begin position="186"/>
        <end position="198"/>
    </location>
</feature>
<feature type="repeat" description="ANK" evidence="2">
    <location>
        <begin position="366"/>
        <end position="398"/>
    </location>
</feature>
<evidence type="ECO:0000313" key="6">
    <source>
        <dbReference type="EMBL" id="RDW66050.1"/>
    </source>
</evidence>
<dbReference type="Proteomes" id="UP000256645">
    <property type="component" value="Unassembled WGS sequence"/>
</dbReference>
<dbReference type="InterPro" id="IPR036770">
    <property type="entry name" value="Ankyrin_rpt-contain_sf"/>
</dbReference>
<dbReference type="PRINTS" id="PR01415">
    <property type="entry name" value="ANKYRIN"/>
</dbReference>
<feature type="repeat" description="ANK" evidence="2">
    <location>
        <begin position="333"/>
        <end position="365"/>
    </location>
</feature>